<evidence type="ECO:0000256" key="5">
    <source>
        <dbReference type="ARBA" id="ARBA00022679"/>
    </source>
</evidence>
<keyword evidence="7" id="KW-0274">FAD</keyword>
<keyword evidence="4" id="KW-0285">Flavoprotein</keyword>
<dbReference type="HOGENOM" id="CLU_044403_5_1_2"/>
<dbReference type="GO" id="GO:0016740">
    <property type="term" value="F:transferase activity"/>
    <property type="evidence" value="ECO:0007669"/>
    <property type="project" value="UniProtKB-KW"/>
</dbReference>
<protein>
    <recommendedName>
        <fullName evidence="3">FAD:protein FMN transferase</fullName>
        <ecNumber evidence="2">2.7.1.180</ecNumber>
    </recommendedName>
    <alternativeName>
        <fullName evidence="9">Flavin transferase</fullName>
    </alternativeName>
</protein>
<dbReference type="EC" id="2.7.1.180" evidence="2"/>
<dbReference type="GO" id="GO:0046872">
    <property type="term" value="F:metal ion binding"/>
    <property type="evidence" value="ECO:0007669"/>
    <property type="project" value="UniProtKB-KW"/>
</dbReference>
<dbReference type="GeneID" id="24859348"/>
<organism evidence="11 12">
    <name type="scientific">Methanosarcina siciliae T4/M</name>
    <dbReference type="NCBI Taxonomy" id="1434120"/>
    <lineage>
        <taxon>Archaea</taxon>
        <taxon>Methanobacteriati</taxon>
        <taxon>Methanobacteriota</taxon>
        <taxon>Stenosarchaea group</taxon>
        <taxon>Methanomicrobia</taxon>
        <taxon>Methanosarcinales</taxon>
        <taxon>Methanosarcinaceae</taxon>
        <taxon>Methanosarcina</taxon>
    </lineage>
</organism>
<dbReference type="InterPro" id="IPR024932">
    <property type="entry name" value="ApbE"/>
</dbReference>
<evidence type="ECO:0000256" key="10">
    <source>
        <dbReference type="ARBA" id="ARBA00048540"/>
    </source>
</evidence>
<evidence type="ECO:0000256" key="3">
    <source>
        <dbReference type="ARBA" id="ARBA00016337"/>
    </source>
</evidence>
<proteinExistence type="predicted"/>
<sequence length="341" mass="37143">MDLKYKTLLAFLLIISILASGCVQSETQEEKELQEFQQTKSIMDTTITVAVYASNESEASKAIDDAFSEIYRIDALMSPSKEDSQLTILNTVGKVENAGPDFIYVLERSKYYSEKSGGAFDVTIQPVLDLWKSKFLPGGSKEPPTADELNETLKLVNYSKISIENGTVSLEPGMRIALGGIAKGYAVDKAIEALEKDGIENAFVNAGGDGKYIGQKPDGTPWMVGLQNPDKNGQYATAIEAQDIAVATSGNYERYFNESARVSHISDPRTGYPSEGIISSTVIAGNAIDADSFATTVFVLGEEEGLEMIENLEGIECLIITEDRRLVYSSGFKEYEAEGYS</sequence>
<keyword evidence="11" id="KW-0449">Lipoprotein</keyword>
<evidence type="ECO:0000256" key="8">
    <source>
        <dbReference type="ARBA" id="ARBA00022842"/>
    </source>
</evidence>
<dbReference type="Proteomes" id="UP000033111">
    <property type="component" value="Chromosome"/>
</dbReference>
<dbReference type="InterPro" id="IPR003374">
    <property type="entry name" value="ApbE-like_sf"/>
</dbReference>
<dbReference type="PIRSF" id="PIRSF006268">
    <property type="entry name" value="ApbE"/>
    <property type="match status" value="1"/>
</dbReference>
<dbReference type="OrthoDB" id="176613at2157"/>
<gene>
    <name evidence="11" type="ORF">MSSIT_0576</name>
</gene>
<keyword evidence="6" id="KW-0479">Metal-binding</keyword>
<reference evidence="11 12" key="1">
    <citation type="submission" date="2014-07" db="EMBL/GenBank/DDBJ databases">
        <title>Methanogenic archaea and the global carbon cycle.</title>
        <authorList>
            <person name="Henriksen J.R."/>
            <person name="Luke J."/>
            <person name="Reinhart S."/>
            <person name="Benedict M.N."/>
            <person name="Youngblut N.D."/>
            <person name="Metcalf M.E."/>
            <person name="Whitaker R.J."/>
            <person name="Metcalf W.W."/>
        </authorList>
    </citation>
    <scope>NUCLEOTIDE SEQUENCE [LARGE SCALE GENOMIC DNA]</scope>
    <source>
        <strain evidence="11 12">T4/M</strain>
    </source>
</reference>
<keyword evidence="5" id="KW-0808">Transferase</keyword>
<dbReference type="SUPFAM" id="SSF143631">
    <property type="entry name" value="ApbE-like"/>
    <property type="match status" value="1"/>
</dbReference>
<evidence type="ECO:0000256" key="4">
    <source>
        <dbReference type="ARBA" id="ARBA00022630"/>
    </source>
</evidence>
<evidence type="ECO:0000313" key="11">
    <source>
        <dbReference type="EMBL" id="AKB27295.1"/>
    </source>
</evidence>
<accession>A0A0E3P1I6</accession>
<dbReference type="PROSITE" id="PS51257">
    <property type="entry name" value="PROKAR_LIPOPROTEIN"/>
    <property type="match status" value="1"/>
</dbReference>
<dbReference type="Gene3D" id="3.10.520.10">
    <property type="entry name" value="ApbE-like domains"/>
    <property type="match status" value="1"/>
</dbReference>
<dbReference type="PANTHER" id="PTHR30040">
    <property type="entry name" value="THIAMINE BIOSYNTHESIS LIPOPROTEIN APBE"/>
    <property type="match status" value="1"/>
</dbReference>
<dbReference type="EMBL" id="CP009506">
    <property type="protein sequence ID" value="AKB27295.1"/>
    <property type="molecule type" value="Genomic_DNA"/>
</dbReference>
<evidence type="ECO:0000256" key="2">
    <source>
        <dbReference type="ARBA" id="ARBA00011955"/>
    </source>
</evidence>
<dbReference type="Pfam" id="PF02424">
    <property type="entry name" value="ApbE"/>
    <property type="match status" value="1"/>
</dbReference>
<evidence type="ECO:0000256" key="7">
    <source>
        <dbReference type="ARBA" id="ARBA00022827"/>
    </source>
</evidence>
<evidence type="ECO:0000256" key="6">
    <source>
        <dbReference type="ARBA" id="ARBA00022723"/>
    </source>
</evidence>
<keyword evidence="12" id="KW-1185">Reference proteome</keyword>
<name>A0A0E3P1I6_9EURY</name>
<dbReference type="AlphaFoldDB" id="A0A0E3P1I6"/>
<dbReference type="KEGG" id="msw:MSSIT_0576"/>
<evidence type="ECO:0000256" key="1">
    <source>
        <dbReference type="ARBA" id="ARBA00001946"/>
    </source>
</evidence>
<dbReference type="PATRIC" id="fig|1434120.4.peg.740"/>
<evidence type="ECO:0000256" key="9">
    <source>
        <dbReference type="ARBA" id="ARBA00031306"/>
    </source>
</evidence>
<dbReference type="RefSeq" id="WP_048169910.1">
    <property type="nucleotide sequence ID" value="NZ_CP009506.1"/>
</dbReference>
<dbReference type="PANTHER" id="PTHR30040:SF2">
    <property type="entry name" value="FAD:PROTEIN FMN TRANSFERASE"/>
    <property type="match status" value="1"/>
</dbReference>
<comment type="cofactor">
    <cofactor evidence="1">
        <name>Mg(2+)</name>
        <dbReference type="ChEBI" id="CHEBI:18420"/>
    </cofactor>
</comment>
<comment type="catalytic activity">
    <reaction evidence="10">
        <text>L-threonyl-[protein] + FAD = FMN-L-threonyl-[protein] + AMP + H(+)</text>
        <dbReference type="Rhea" id="RHEA:36847"/>
        <dbReference type="Rhea" id="RHEA-COMP:11060"/>
        <dbReference type="Rhea" id="RHEA-COMP:11061"/>
        <dbReference type="ChEBI" id="CHEBI:15378"/>
        <dbReference type="ChEBI" id="CHEBI:30013"/>
        <dbReference type="ChEBI" id="CHEBI:57692"/>
        <dbReference type="ChEBI" id="CHEBI:74257"/>
        <dbReference type="ChEBI" id="CHEBI:456215"/>
        <dbReference type="EC" id="2.7.1.180"/>
    </reaction>
</comment>
<keyword evidence="8" id="KW-0460">Magnesium</keyword>
<evidence type="ECO:0000313" key="12">
    <source>
        <dbReference type="Proteomes" id="UP000033111"/>
    </source>
</evidence>